<evidence type="ECO:0000256" key="5">
    <source>
        <dbReference type="ARBA" id="ARBA00023136"/>
    </source>
</evidence>
<dbReference type="InterPro" id="IPR003691">
    <property type="entry name" value="FluC"/>
</dbReference>
<keyword evidence="3 10" id="KW-0812">Transmembrane</keyword>
<comment type="activity regulation">
    <text evidence="10">Na(+) is not transported, but it plays an essential structural role and its presence is essential for fluoride channel function.</text>
</comment>
<reference evidence="11 12" key="1">
    <citation type="submission" date="2017-03" db="EMBL/GenBank/DDBJ databases">
        <title>Draft genome sequence of Streptomyces scabrisporus NF3, endophyte isolated from Amphipterygium adstringens.</title>
        <authorList>
            <person name="Vazquez M."/>
            <person name="Ceapa C.D."/>
            <person name="Rodriguez Luna D."/>
            <person name="Sanchez Esquivel S."/>
        </authorList>
    </citation>
    <scope>NUCLEOTIDE SEQUENCE [LARGE SCALE GENOMIC DNA]</scope>
    <source>
        <strain evidence="11 12">NF3</strain>
    </source>
</reference>
<dbReference type="RefSeq" id="WP_078976133.1">
    <property type="nucleotide sequence ID" value="NZ_MWQN01000001.1"/>
</dbReference>
<name>A0A1T3NYW4_9ACTN</name>
<feature type="transmembrane region" description="Helical" evidence="10">
    <location>
        <begin position="32"/>
        <end position="54"/>
    </location>
</feature>
<dbReference type="Proteomes" id="UP000190037">
    <property type="component" value="Unassembled WGS sequence"/>
</dbReference>
<keyword evidence="5 10" id="KW-0472">Membrane</keyword>
<dbReference type="AlphaFoldDB" id="A0A1T3NYW4"/>
<evidence type="ECO:0000256" key="9">
    <source>
        <dbReference type="ARBA" id="ARBA00049940"/>
    </source>
</evidence>
<evidence type="ECO:0000256" key="7">
    <source>
        <dbReference type="ARBA" id="ARBA00035120"/>
    </source>
</evidence>
<keyword evidence="4 10" id="KW-1133">Transmembrane helix</keyword>
<evidence type="ECO:0000256" key="4">
    <source>
        <dbReference type="ARBA" id="ARBA00022989"/>
    </source>
</evidence>
<keyword evidence="10" id="KW-0915">Sodium</keyword>
<proteinExistence type="inferred from homology"/>
<evidence type="ECO:0000313" key="12">
    <source>
        <dbReference type="Proteomes" id="UP000190037"/>
    </source>
</evidence>
<comment type="similarity">
    <text evidence="7 10">Belongs to the fluoride channel Fluc/FEX (TC 1.A.43) family.</text>
</comment>
<evidence type="ECO:0000256" key="3">
    <source>
        <dbReference type="ARBA" id="ARBA00022692"/>
    </source>
</evidence>
<keyword evidence="2 10" id="KW-1003">Cell membrane</keyword>
<dbReference type="PANTHER" id="PTHR28259">
    <property type="entry name" value="FLUORIDE EXPORT PROTEIN 1-RELATED"/>
    <property type="match status" value="1"/>
</dbReference>
<comment type="subcellular location">
    <subcellularLocation>
        <location evidence="1 10">Cell membrane</location>
        <topology evidence="1 10">Multi-pass membrane protein</topology>
    </subcellularLocation>
</comment>
<feature type="binding site" evidence="10">
    <location>
        <position position="72"/>
    </location>
    <ligand>
        <name>Na(+)</name>
        <dbReference type="ChEBI" id="CHEBI:29101"/>
        <note>structural</note>
    </ligand>
</feature>
<dbReference type="GO" id="GO:0005886">
    <property type="term" value="C:plasma membrane"/>
    <property type="evidence" value="ECO:0007669"/>
    <property type="project" value="UniProtKB-SubCell"/>
</dbReference>
<dbReference type="GO" id="GO:0140114">
    <property type="term" value="P:cellular detoxification of fluoride"/>
    <property type="evidence" value="ECO:0007669"/>
    <property type="project" value="UniProtKB-UniRule"/>
</dbReference>
<organism evidence="11 12">
    <name type="scientific">Embleya scabrispora</name>
    <dbReference type="NCBI Taxonomy" id="159449"/>
    <lineage>
        <taxon>Bacteria</taxon>
        <taxon>Bacillati</taxon>
        <taxon>Actinomycetota</taxon>
        <taxon>Actinomycetes</taxon>
        <taxon>Kitasatosporales</taxon>
        <taxon>Streptomycetaceae</taxon>
        <taxon>Embleya</taxon>
    </lineage>
</organism>
<dbReference type="GO" id="GO:0046872">
    <property type="term" value="F:metal ion binding"/>
    <property type="evidence" value="ECO:0007669"/>
    <property type="project" value="UniProtKB-KW"/>
</dbReference>
<evidence type="ECO:0000256" key="2">
    <source>
        <dbReference type="ARBA" id="ARBA00022475"/>
    </source>
</evidence>
<comment type="function">
    <text evidence="9 10">Fluoride-specific ion channel. Important for reducing fluoride concentration in the cell, thus reducing its toxicity.</text>
</comment>
<dbReference type="Pfam" id="PF02537">
    <property type="entry name" value="CRCB"/>
    <property type="match status" value="1"/>
</dbReference>
<sequence>MIPLMVVLGALVGAPARYLTDRYVSTRWKSAFPWGVLTVNVVGSLILGIVTGLAPGERVATLVGTGFCGTLTTFSTFAYATVELHTLGQRLLAALYVLFSVTLGLTAAALGYALAR</sequence>
<gene>
    <name evidence="10" type="primary">fluC</name>
    <name evidence="10" type="synonym">crcB</name>
    <name evidence="11" type="ORF">B4N89_13765</name>
</gene>
<feature type="transmembrane region" description="Helical" evidence="10">
    <location>
        <begin position="94"/>
        <end position="115"/>
    </location>
</feature>
<keyword evidence="10" id="KW-0479">Metal-binding</keyword>
<evidence type="ECO:0000256" key="1">
    <source>
        <dbReference type="ARBA" id="ARBA00004651"/>
    </source>
</evidence>
<feature type="binding site" evidence="10">
    <location>
        <position position="69"/>
    </location>
    <ligand>
        <name>Na(+)</name>
        <dbReference type="ChEBI" id="CHEBI:29101"/>
        <note>structural</note>
    </ligand>
</feature>
<evidence type="ECO:0000256" key="10">
    <source>
        <dbReference type="HAMAP-Rule" id="MF_00454"/>
    </source>
</evidence>
<dbReference type="EMBL" id="MWQN01000001">
    <property type="protein sequence ID" value="OPC81861.1"/>
    <property type="molecule type" value="Genomic_DNA"/>
</dbReference>
<keyword evidence="10" id="KW-0813">Transport</keyword>
<evidence type="ECO:0000313" key="11">
    <source>
        <dbReference type="EMBL" id="OPC81861.1"/>
    </source>
</evidence>
<dbReference type="PANTHER" id="PTHR28259:SF1">
    <property type="entry name" value="FLUORIDE EXPORT PROTEIN 1-RELATED"/>
    <property type="match status" value="1"/>
</dbReference>
<protein>
    <recommendedName>
        <fullName evidence="10">Fluoride-specific ion channel FluC</fullName>
    </recommendedName>
</protein>
<evidence type="ECO:0000256" key="6">
    <source>
        <dbReference type="ARBA" id="ARBA00023303"/>
    </source>
</evidence>
<feature type="transmembrane region" description="Helical" evidence="10">
    <location>
        <begin position="61"/>
        <end position="82"/>
    </location>
</feature>
<evidence type="ECO:0000256" key="8">
    <source>
        <dbReference type="ARBA" id="ARBA00035585"/>
    </source>
</evidence>
<comment type="caution">
    <text evidence="11">The sequence shown here is derived from an EMBL/GenBank/DDBJ whole genome shotgun (WGS) entry which is preliminary data.</text>
</comment>
<keyword evidence="10" id="KW-0406">Ion transport</keyword>
<dbReference type="GO" id="GO:0062054">
    <property type="term" value="F:fluoride channel activity"/>
    <property type="evidence" value="ECO:0007669"/>
    <property type="project" value="UniProtKB-UniRule"/>
</dbReference>
<dbReference type="HAMAP" id="MF_00454">
    <property type="entry name" value="FluC"/>
    <property type="match status" value="1"/>
</dbReference>
<dbReference type="NCBIfam" id="TIGR00494">
    <property type="entry name" value="crcB"/>
    <property type="match status" value="1"/>
</dbReference>
<dbReference type="OrthoDB" id="5148600at2"/>
<keyword evidence="12" id="KW-1185">Reference proteome</keyword>
<dbReference type="STRING" id="159449.B4N89_13765"/>
<accession>A0A1T3NYW4</accession>
<comment type="catalytic activity">
    <reaction evidence="8">
        <text>fluoride(in) = fluoride(out)</text>
        <dbReference type="Rhea" id="RHEA:76159"/>
        <dbReference type="ChEBI" id="CHEBI:17051"/>
    </reaction>
    <physiologicalReaction direction="left-to-right" evidence="8">
        <dbReference type="Rhea" id="RHEA:76160"/>
    </physiologicalReaction>
</comment>
<keyword evidence="6 10" id="KW-0407">Ion channel</keyword>